<proteinExistence type="predicted"/>
<feature type="chain" id="PRO_5026103114" description="Lytic polysaccharide monooxygenase" evidence="1">
    <location>
        <begin position="36"/>
        <end position="253"/>
    </location>
</feature>
<accession>A0A6G1GRV2</accession>
<protein>
    <recommendedName>
        <fullName evidence="4">Lytic polysaccharide monooxygenase</fullName>
    </recommendedName>
</protein>
<sequence>MPSRRPSSSRPSTLSQLFLILCGLSTSTPLPHAEANPNIPPLLLSPSHIISRQTPTIGLYICANAPWTAPCSHVFVPETVCISKETEPSGQQWFDQIGSFGPDEGGYCVLYAAEGCHSTAGTRRQVHYPGIGDMSAAGLGKDDGVSIMSYHCFKEQVEPVTPETVSAPTVANATTQAPAVGSTMGENSTATKTQTQEKIQEKVEEIKKKISSGSARAAFKIPLPILESKIRKLVLGAAAGDPPLPMRGENWSA</sequence>
<evidence type="ECO:0000313" key="3">
    <source>
        <dbReference type="Proteomes" id="UP000800041"/>
    </source>
</evidence>
<reference evidence="2" key="1">
    <citation type="journal article" date="2020" name="Stud. Mycol.">
        <title>101 Dothideomycetes genomes: a test case for predicting lifestyles and emergence of pathogens.</title>
        <authorList>
            <person name="Haridas S."/>
            <person name="Albert R."/>
            <person name="Binder M."/>
            <person name="Bloem J."/>
            <person name="Labutti K."/>
            <person name="Salamov A."/>
            <person name="Andreopoulos B."/>
            <person name="Baker S."/>
            <person name="Barry K."/>
            <person name="Bills G."/>
            <person name="Bluhm B."/>
            <person name="Cannon C."/>
            <person name="Castanera R."/>
            <person name="Culley D."/>
            <person name="Daum C."/>
            <person name="Ezra D."/>
            <person name="Gonzalez J."/>
            <person name="Henrissat B."/>
            <person name="Kuo A."/>
            <person name="Liang C."/>
            <person name="Lipzen A."/>
            <person name="Lutzoni F."/>
            <person name="Magnuson J."/>
            <person name="Mondo S."/>
            <person name="Nolan M."/>
            <person name="Ohm R."/>
            <person name="Pangilinan J."/>
            <person name="Park H.-J."/>
            <person name="Ramirez L."/>
            <person name="Alfaro M."/>
            <person name="Sun H."/>
            <person name="Tritt A."/>
            <person name="Yoshinaga Y."/>
            <person name="Zwiers L.-H."/>
            <person name="Turgeon B."/>
            <person name="Goodwin S."/>
            <person name="Spatafora J."/>
            <person name="Crous P."/>
            <person name="Grigoriev I."/>
        </authorList>
    </citation>
    <scope>NUCLEOTIDE SEQUENCE</scope>
    <source>
        <strain evidence="2">CBS 113979</strain>
    </source>
</reference>
<dbReference type="EMBL" id="ML977175">
    <property type="protein sequence ID" value="KAF1983479.1"/>
    <property type="molecule type" value="Genomic_DNA"/>
</dbReference>
<evidence type="ECO:0000256" key="1">
    <source>
        <dbReference type="SAM" id="SignalP"/>
    </source>
</evidence>
<name>A0A6G1GRV2_9PEZI</name>
<feature type="signal peptide" evidence="1">
    <location>
        <begin position="1"/>
        <end position="35"/>
    </location>
</feature>
<evidence type="ECO:0008006" key="4">
    <source>
        <dbReference type="Google" id="ProtNLM"/>
    </source>
</evidence>
<keyword evidence="3" id="KW-1185">Reference proteome</keyword>
<dbReference type="Proteomes" id="UP000800041">
    <property type="component" value="Unassembled WGS sequence"/>
</dbReference>
<gene>
    <name evidence="2" type="ORF">K402DRAFT_167476</name>
</gene>
<keyword evidence="1" id="KW-0732">Signal</keyword>
<dbReference type="OrthoDB" id="2910287at2759"/>
<evidence type="ECO:0000313" key="2">
    <source>
        <dbReference type="EMBL" id="KAF1983479.1"/>
    </source>
</evidence>
<organism evidence="2 3">
    <name type="scientific">Aulographum hederae CBS 113979</name>
    <dbReference type="NCBI Taxonomy" id="1176131"/>
    <lineage>
        <taxon>Eukaryota</taxon>
        <taxon>Fungi</taxon>
        <taxon>Dikarya</taxon>
        <taxon>Ascomycota</taxon>
        <taxon>Pezizomycotina</taxon>
        <taxon>Dothideomycetes</taxon>
        <taxon>Pleosporomycetidae</taxon>
        <taxon>Aulographales</taxon>
        <taxon>Aulographaceae</taxon>
    </lineage>
</organism>
<dbReference type="AlphaFoldDB" id="A0A6G1GRV2"/>